<reference evidence="3 4" key="1">
    <citation type="submission" date="2019-02" db="EMBL/GenBank/DDBJ databases">
        <title>Genome sequencing of the rare red list fungi Antrodiella citrinella (Flaviporus citrinellus).</title>
        <authorList>
            <person name="Buettner E."/>
            <person name="Kellner H."/>
        </authorList>
    </citation>
    <scope>NUCLEOTIDE SEQUENCE [LARGE SCALE GENOMIC DNA]</scope>
    <source>
        <strain evidence="3 4">DSM 108506</strain>
    </source>
</reference>
<feature type="region of interest" description="Disordered" evidence="1">
    <location>
        <begin position="410"/>
        <end position="437"/>
    </location>
</feature>
<accession>A0A4S4LYP1</accession>
<keyword evidence="2" id="KW-0472">Membrane</keyword>
<evidence type="ECO:0000313" key="4">
    <source>
        <dbReference type="Proteomes" id="UP000308730"/>
    </source>
</evidence>
<dbReference type="OrthoDB" id="3248529at2759"/>
<feature type="transmembrane region" description="Helical" evidence="2">
    <location>
        <begin position="653"/>
        <end position="674"/>
    </location>
</feature>
<evidence type="ECO:0008006" key="5">
    <source>
        <dbReference type="Google" id="ProtNLM"/>
    </source>
</evidence>
<evidence type="ECO:0000313" key="3">
    <source>
        <dbReference type="EMBL" id="THH15530.1"/>
    </source>
</evidence>
<keyword evidence="2" id="KW-0812">Transmembrane</keyword>
<organism evidence="3 4">
    <name type="scientific">Antrodiella citrinella</name>
    <dbReference type="NCBI Taxonomy" id="2447956"/>
    <lineage>
        <taxon>Eukaryota</taxon>
        <taxon>Fungi</taxon>
        <taxon>Dikarya</taxon>
        <taxon>Basidiomycota</taxon>
        <taxon>Agaricomycotina</taxon>
        <taxon>Agaricomycetes</taxon>
        <taxon>Polyporales</taxon>
        <taxon>Steccherinaceae</taxon>
        <taxon>Antrodiella</taxon>
    </lineage>
</organism>
<feature type="region of interest" description="Disordered" evidence="1">
    <location>
        <begin position="107"/>
        <end position="141"/>
    </location>
</feature>
<dbReference type="EMBL" id="SGPM01000813">
    <property type="protein sequence ID" value="THH15530.1"/>
    <property type="molecule type" value="Genomic_DNA"/>
</dbReference>
<feature type="region of interest" description="Disordered" evidence="1">
    <location>
        <begin position="350"/>
        <end position="395"/>
    </location>
</feature>
<comment type="caution">
    <text evidence="3">The sequence shown here is derived from an EMBL/GenBank/DDBJ whole genome shotgun (WGS) entry which is preliminary data.</text>
</comment>
<feature type="compositionally biased region" description="Low complexity" evidence="1">
    <location>
        <begin position="350"/>
        <end position="390"/>
    </location>
</feature>
<keyword evidence="4" id="KW-1185">Reference proteome</keyword>
<sequence length="698" mass="77903">MSSEHGTPAPEQQQQPPALLQRLSVAPIDPPEFEEATVEACEQIVVSFRKGDITKTEASYRLVKILDLDEAQDDEEEYAQRNEALTTFLEQLDSVQREHQIPDRLRSRTREATPEITENENFNDDAPAEALAGRSSGKRRTFEADYSADPFEYAPPRKRKAVDESLFPFLQDSGSSLCPELQRTLLLKENYTRDLPLCRQSIMSRPNAPGLPSNVWTSILSNEYVDLSKVFGAIYSTGGDTKQAHQFGDFEIITDNIKTTRTIAQHGHWAIAWSKYVAGVTFAYPHRDAELKGYAEHITNAFSAVDEASHRKVVDYDKAIRTEVGRLNNILLTDFSRFNHIYTMYINSSGAGTSSSASRSEAASTAMPAPTALSTATPSSSAPLSPKTSTGNSELPRRFRGFLWHERETPVTPSASASESLRPIPGPPPSASNDSAAWNTIHSHPELFAITTPINVDRFESLLTSHPNRPLVDSVLHGLRHGFWPFAHHVPDAPDIWDEPNYTVDDDARKFIAEYTIKEEAAGCYSPPFTFDLLPGMYSMPIHAVPKPHSDKLRLINNHSAGPFALNSFIAKNDVGMRPDNVQDLGRNLLFLRQQLGDVPLWLFKSDVSGAYRLLPMHPLWQLKQVNTVDGTRRIDHCMCFGSRGSPDIWCSFMSLVLWIAIHIKFIALLLAYMDEAFSFDTNMTLALQGTSLHTSKA</sequence>
<proteinExistence type="predicted"/>
<dbReference type="SUPFAM" id="SSF56672">
    <property type="entry name" value="DNA/RNA polymerases"/>
    <property type="match status" value="1"/>
</dbReference>
<feature type="compositionally biased region" description="Acidic residues" evidence="1">
    <location>
        <begin position="117"/>
        <end position="127"/>
    </location>
</feature>
<evidence type="ECO:0000256" key="2">
    <source>
        <dbReference type="SAM" id="Phobius"/>
    </source>
</evidence>
<dbReference type="Proteomes" id="UP000308730">
    <property type="component" value="Unassembled WGS sequence"/>
</dbReference>
<name>A0A4S4LYP1_9APHY</name>
<evidence type="ECO:0000256" key="1">
    <source>
        <dbReference type="SAM" id="MobiDB-lite"/>
    </source>
</evidence>
<protein>
    <recommendedName>
        <fullName evidence="5">Reverse transcriptase domain-containing protein</fullName>
    </recommendedName>
</protein>
<gene>
    <name evidence="3" type="ORF">EUX98_g9452</name>
</gene>
<dbReference type="AlphaFoldDB" id="A0A4S4LYP1"/>
<dbReference type="InterPro" id="IPR043502">
    <property type="entry name" value="DNA/RNA_pol_sf"/>
</dbReference>
<keyword evidence="2" id="KW-1133">Transmembrane helix</keyword>